<dbReference type="GO" id="GO:0008295">
    <property type="term" value="P:spermidine biosynthetic process"/>
    <property type="evidence" value="ECO:0007669"/>
    <property type="project" value="TreeGrafter"/>
</dbReference>
<dbReference type="GO" id="GO:0005829">
    <property type="term" value="C:cytosol"/>
    <property type="evidence" value="ECO:0007669"/>
    <property type="project" value="TreeGrafter"/>
</dbReference>
<feature type="transmembrane region" description="Helical" evidence="1">
    <location>
        <begin position="146"/>
        <end position="167"/>
    </location>
</feature>
<feature type="transmembrane region" description="Helical" evidence="1">
    <location>
        <begin position="282"/>
        <end position="303"/>
    </location>
</feature>
<keyword evidence="1" id="KW-0472">Membrane</keyword>
<feature type="transmembrane region" description="Helical" evidence="1">
    <location>
        <begin position="364"/>
        <end position="387"/>
    </location>
</feature>
<keyword evidence="1" id="KW-0812">Transmembrane</keyword>
<evidence type="ECO:0008006" key="4">
    <source>
        <dbReference type="Google" id="ProtNLM"/>
    </source>
</evidence>
<accession>A0A1F4U582</accession>
<evidence type="ECO:0000256" key="1">
    <source>
        <dbReference type="SAM" id="Phobius"/>
    </source>
</evidence>
<dbReference type="AlphaFoldDB" id="A0A1F4U582"/>
<comment type="caution">
    <text evidence="2">The sequence shown here is derived from an EMBL/GenBank/DDBJ whole genome shotgun (WGS) entry which is preliminary data.</text>
</comment>
<dbReference type="InterPro" id="IPR036259">
    <property type="entry name" value="MFS_trans_sf"/>
</dbReference>
<gene>
    <name evidence="2" type="ORF">A2Y85_01570</name>
</gene>
<dbReference type="Pfam" id="PF01564">
    <property type="entry name" value="Spermine_synth"/>
    <property type="match status" value="1"/>
</dbReference>
<evidence type="ECO:0000313" key="3">
    <source>
        <dbReference type="Proteomes" id="UP000177025"/>
    </source>
</evidence>
<protein>
    <recommendedName>
        <fullName evidence="4">PABS domain-containing protein</fullName>
    </recommendedName>
</protein>
<sequence>MYLLFAFFSGFTSLVYEIIWMRYLVLVLGNTVQATALTVAVFIAGLGIGAIIFGRAADRSKNHLKLFSKIQFGAGISSLLTLFVLSNLPKIYMFFNNQEIVFSRLLTLSLGCSFILIPAIFTGGAFPALAKGLIRQKKMIRRQLGLIYSVNTFGSIIGIFVTAFALIRLIGMAGAQIVAILLSFLIAIGAYFRSSVTDSNENHGTSVTVRGSEMLPTKYVIIAFIVGFNSLGLEILWTRIINIYLPNTTYGFATVLIIFLCGISLGSYVYGRFLSSRFNAHFLLAFSQMMIGFYILLSTLIVNKIPLLLVIFKPIMNIAMIRLFLPGITVIAVLSFVPTLFIGISFPALIALCTAEPHHLGKRIGTIFFTNIAGNIIGSVITGFVMIGILGVIRGMTLLAMFVLLVSFYLLILTPSDRGKSLKLYFNSFLIICSFLMLILKIAPTSIVPPSLFDRKNFKILLYHETSAGTVIVSEEIKTGIKACHVNNSAVIGTAFDALITVKMLGYLPCFYKPNPQSALIIGFGTGVTASVLARHNIETIDCVEICPGVRKAAAFFNEFNDSIVHNTGVNFINGDGRIFVLESKKTYDIISCDPTHPILGSNNLYTLEYFEFCKQKLNKNGIICQYLPLHKLSDQEFKILVNTFAYVFPNCSIWLAHSHGIMIGSTGNLEIDFKQIEENISTYPDQYLDDPFFIGACLMLDAEQIRKLTINTNINSDDHPILEFFSPACLKAENWHENFTTLLSLRISADKIFNNIKDLDRFNRYWIGNHYFFASLIHKSRGELQEMMQTLNYALSINPENKIIKNFYAAEIRRFKEKSPIDN</sequence>
<dbReference type="CDD" id="cd02440">
    <property type="entry name" value="AdoMet_MTases"/>
    <property type="match status" value="1"/>
</dbReference>
<feature type="transmembrane region" description="Helical" evidence="1">
    <location>
        <begin position="323"/>
        <end position="352"/>
    </location>
</feature>
<dbReference type="EMBL" id="MEUM01000130">
    <property type="protein sequence ID" value="OGC40039.1"/>
    <property type="molecule type" value="Genomic_DNA"/>
</dbReference>
<dbReference type="InterPro" id="IPR001045">
    <property type="entry name" value="Spermi_synthase"/>
</dbReference>
<feature type="transmembrane region" description="Helical" evidence="1">
    <location>
        <begin position="250"/>
        <end position="270"/>
    </location>
</feature>
<dbReference type="PANTHER" id="PTHR11558:SF11">
    <property type="entry name" value="SPERMIDINE SYNTHASE"/>
    <property type="match status" value="1"/>
</dbReference>
<proteinExistence type="predicted"/>
<feature type="transmembrane region" description="Helical" evidence="1">
    <location>
        <begin position="424"/>
        <end position="443"/>
    </location>
</feature>
<dbReference type="SUPFAM" id="SSF53335">
    <property type="entry name" value="S-adenosyl-L-methionine-dependent methyltransferases"/>
    <property type="match status" value="1"/>
</dbReference>
<feature type="transmembrane region" description="Helical" evidence="1">
    <location>
        <begin position="393"/>
        <end position="412"/>
    </location>
</feature>
<keyword evidence="1" id="KW-1133">Transmembrane helix</keyword>
<feature type="transmembrane region" description="Helical" evidence="1">
    <location>
        <begin position="31"/>
        <end position="54"/>
    </location>
</feature>
<dbReference type="SUPFAM" id="SSF103473">
    <property type="entry name" value="MFS general substrate transporter"/>
    <property type="match status" value="1"/>
</dbReference>
<dbReference type="GO" id="GO:0004766">
    <property type="term" value="F:spermidine synthase activity"/>
    <property type="evidence" value="ECO:0007669"/>
    <property type="project" value="TreeGrafter"/>
</dbReference>
<dbReference type="Gene3D" id="3.40.50.150">
    <property type="entry name" value="Vaccinia Virus protein VP39"/>
    <property type="match status" value="1"/>
</dbReference>
<dbReference type="Proteomes" id="UP000177025">
    <property type="component" value="Unassembled WGS sequence"/>
</dbReference>
<feature type="transmembrane region" description="Helical" evidence="1">
    <location>
        <begin position="66"/>
        <end position="85"/>
    </location>
</feature>
<dbReference type="PANTHER" id="PTHR11558">
    <property type="entry name" value="SPERMIDINE/SPERMINE SYNTHASE"/>
    <property type="match status" value="1"/>
</dbReference>
<feature type="transmembrane region" description="Helical" evidence="1">
    <location>
        <begin position="173"/>
        <end position="192"/>
    </location>
</feature>
<reference evidence="2 3" key="1">
    <citation type="journal article" date="2016" name="Nat. Commun.">
        <title>Thousands of microbial genomes shed light on interconnected biogeochemical processes in an aquifer system.</title>
        <authorList>
            <person name="Anantharaman K."/>
            <person name="Brown C.T."/>
            <person name="Hug L.A."/>
            <person name="Sharon I."/>
            <person name="Castelle C.J."/>
            <person name="Probst A.J."/>
            <person name="Thomas B.C."/>
            <person name="Singh A."/>
            <person name="Wilkins M.J."/>
            <person name="Karaoz U."/>
            <person name="Brodie E.L."/>
            <person name="Williams K.H."/>
            <person name="Hubbard S.S."/>
            <person name="Banfield J.F."/>
        </authorList>
    </citation>
    <scope>NUCLEOTIDE SEQUENCE [LARGE SCALE GENOMIC DNA]</scope>
</reference>
<feature type="transmembrane region" description="Helical" evidence="1">
    <location>
        <begin position="105"/>
        <end position="134"/>
    </location>
</feature>
<organism evidence="2 3">
    <name type="scientific">candidate division WOR-3 bacterium RBG_13_43_14</name>
    <dbReference type="NCBI Taxonomy" id="1802590"/>
    <lineage>
        <taxon>Bacteria</taxon>
        <taxon>Bacteria division WOR-3</taxon>
    </lineage>
</organism>
<feature type="transmembrane region" description="Helical" evidence="1">
    <location>
        <begin position="219"/>
        <end position="238"/>
    </location>
</feature>
<name>A0A1F4U582_UNCW3</name>
<evidence type="ECO:0000313" key="2">
    <source>
        <dbReference type="EMBL" id="OGC40039.1"/>
    </source>
</evidence>
<dbReference type="Gene3D" id="1.20.1250.20">
    <property type="entry name" value="MFS general substrate transporter like domains"/>
    <property type="match status" value="1"/>
</dbReference>
<dbReference type="NCBIfam" id="NF037959">
    <property type="entry name" value="MFS_SpdSyn"/>
    <property type="match status" value="2"/>
</dbReference>
<dbReference type="InterPro" id="IPR029063">
    <property type="entry name" value="SAM-dependent_MTases_sf"/>
</dbReference>